<name>A0A6H1ZIF1_9ZZZZ</name>
<accession>A0A6H1ZIF1</accession>
<reference evidence="1" key="1">
    <citation type="submission" date="2020-03" db="EMBL/GenBank/DDBJ databases">
        <title>The deep terrestrial virosphere.</title>
        <authorList>
            <person name="Holmfeldt K."/>
            <person name="Nilsson E."/>
            <person name="Simone D."/>
            <person name="Lopez-Fernandez M."/>
            <person name="Wu X."/>
            <person name="de Brujin I."/>
            <person name="Lundin D."/>
            <person name="Andersson A."/>
            <person name="Bertilsson S."/>
            <person name="Dopson M."/>
        </authorList>
    </citation>
    <scope>NUCLEOTIDE SEQUENCE</scope>
    <source>
        <strain evidence="2">MM415B02243</strain>
        <strain evidence="1">TM448A00603</strain>
        <strain evidence="3">TM448B00839</strain>
    </source>
</reference>
<sequence>MSMTLSEVKQLVKAEIPAQKRQIYRAINRAIRRINSAFIGYQQTETPVVIEALEAALTLNFTASPTTATSGTITWVSGGDDAGDFDAMGFAAGQKIWFSGTGALNVTEMEILSIGGVGNITITLVLADITVLDTGIVGILTGFTVDSGYTWDYVDKELTLPTYARELAEVLENDVKLVPKDLEYISDSDFDDEQVYCPLSDNVLKFPSWLMETDADYCTVEILRNIDVITTDTDATVIGIRTRMENMFIAAVFFDLYSSPEFKDVDLATINFNDFNKSIEDYNQEEIRRLPTKLRDLKYKY</sequence>
<dbReference type="EMBL" id="MT144664">
    <property type="protein sequence ID" value="QJH96831.1"/>
    <property type="molecule type" value="Genomic_DNA"/>
</dbReference>
<evidence type="ECO:0000313" key="2">
    <source>
        <dbReference type="EMBL" id="QJA85247.1"/>
    </source>
</evidence>
<gene>
    <name evidence="2" type="ORF">MM415B02243_0006</name>
    <name evidence="1" type="ORF">TM448A00603_0011</name>
    <name evidence="3" type="ORF">TM448B00839_0010</name>
</gene>
<organism evidence="1">
    <name type="scientific">viral metagenome</name>
    <dbReference type="NCBI Taxonomy" id="1070528"/>
    <lineage>
        <taxon>unclassified sequences</taxon>
        <taxon>metagenomes</taxon>
        <taxon>organismal metagenomes</taxon>
    </lineage>
</organism>
<evidence type="ECO:0000313" key="3">
    <source>
        <dbReference type="EMBL" id="QJH96831.1"/>
    </source>
</evidence>
<dbReference type="EMBL" id="MT142563">
    <property type="protein sequence ID" value="QJA85247.1"/>
    <property type="molecule type" value="Genomic_DNA"/>
</dbReference>
<proteinExistence type="predicted"/>
<dbReference type="EMBL" id="MT144031">
    <property type="protein sequence ID" value="QJA47097.1"/>
    <property type="molecule type" value="Genomic_DNA"/>
</dbReference>
<evidence type="ECO:0000313" key="1">
    <source>
        <dbReference type="EMBL" id="QJA47097.1"/>
    </source>
</evidence>
<dbReference type="AlphaFoldDB" id="A0A6H1ZIF1"/>
<protein>
    <submittedName>
        <fullName evidence="1">Uncharacterized protein</fullName>
    </submittedName>
</protein>